<accession>A0AC34R327</accession>
<protein>
    <submittedName>
        <fullName evidence="2">Uncharacterized protein</fullName>
    </submittedName>
</protein>
<proteinExistence type="predicted"/>
<evidence type="ECO:0000313" key="2">
    <source>
        <dbReference type="WBParaSite" id="JU765_v2.g3027.t1"/>
    </source>
</evidence>
<name>A0AC34R327_9BILA</name>
<organism evidence="1 2">
    <name type="scientific">Panagrolaimus sp. JU765</name>
    <dbReference type="NCBI Taxonomy" id="591449"/>
    <lineage>
        <taxon>Eukaryota</taxon>
        <taxon>Metazoa</taxon>
        <taxon>Ecdysozoa</taxon>
        <taxon>Nematoda</taxon>
        <taxon>Chromadorea</taxon>
        <taxon>Rhabditida</taxon>
        <taxon>Tylenchina</taxon>
        <taxon>Panagrolaimomorpha</taxon>
        <taxon>Panagrolaimoidea</taxon>
        <taxon>Panagrolaimidae</taxon>
        <taxon>Panagrolaimus</taxon>
    </lineage>
</organism>
<reference evidence="2" key="1">
    <citation type="submission" date="2022-11" db="UniProtKB">
        <authorList>
            <consortium name="WormBaseParasite"/>
        </authorList>
    </citation>
    <scope>IDENTIFICATION</scope>
</reference>
<dbReference type="Proteomes" id="UP000887576">
    <property type="component" value="Unplaced"/>
</dbReference>
<dbReference type="WBParaSite" id="JU765_v2.g3027.t1">
    <property type="protein sequence ID" value="JU765_v2.g3027.t1"/>
    <property type="gene ID" value="JU765_v2.g3027"/>
</dbReference>
<sequence length="119" mass="13418">MQFAMPSFSSLFLMLFAVLLIANQTVAFDRRMLPDSTADLAADGAKRNWNNAAVGLWGKRSLPSHFFVSDDSRSVVKRPEDSWTKLNSLWGKRSSWQTATGLWGKRSVVKRFDSFGVDE</sequence>
<evidence type="ECO:0000313" key="1">
    <source>
        <dbReference type="Proteomes" id="UP000887576"/>
    </source>
</evidence>